<dbReference type="InterPro" id="IPR036291">
    <property type="entry name" value="NAD(P)-bd_dom_sf"/>
</dbReference>
<dbReference type="OrthoDB" id="5336600at2759"/>
<comment type="caution">
    <text evidence="1">The sequence shown here is derived from an EMBL/GenBank/DDBJ whole genome shotgun (WGS) entry which is preliminary data.</text>
</comment>
<keyword evidence="2" id="KW-1185">Reference proteome</keyword>
<reference evidence="1" key="2">
    <citation type="journal article" date="2023" name="IMA Fungus">
        <title>Comparative genomic study of the Penicillium genus elucidates a diverse pangenome and 15 lateral gene transfer events.</title>
        <authorList>
            <person name="Petersen C."/>
            <person name="Sorensen T."/>
            <person name="Nielsen M.R."/>
            <person name="Sondergaard T.E."/>
            <person name="Sorensen J.L."/>
            <person name="Fitzpatrick D.A."/>
            <person name="Frisvad J.C."/>
            <person name="Nielsen K.L."/>
        </authorList>
    </citation>
    <scope>NUCLEOTIDE SEQUENCE</scope>
    <source>
        <strain evidence="1">IBT 19713</strain>
    </source>
</reference>
<accession>A0A9W9NZ78</accession>
<dbReference type="RefSeq" id="XP_058330324.1">
    <property type="nucleotide sequence ID" value="XM_058474584.1"/>
</dbReference>
<dbReference type="EMBL" id="JAPQKS010000004">
    <property type="protein sequence ID" value="KAJ5232331.1"/>
    <property type="molecule type" value="Genomic_DNA"/>
</dbReference>
<sequence>MSFRGTVLVLGAGLRVGHSTAALFAQHGYRVALVARSLAEDLADLDRIPSIFLAVEQALGPPNVVVFNGGP</sequence>
<dbReference type="GeneID" id="83201887"/>
<dbReference type="SUPFAM" id="SSF51735">
    <property type="entry name" value="NAD(P)-binding Rossmann-fold domains"/>
    <property type="match status" value="1"/>
</dbReference>
<evidence type="ECO:0000313" key="2">
    <source>
        <dbReference type="Proteomes" id="UP001150941"/>
    </source>
</evidence>
<dbReference type="AlphaFoldDB" id="A0A9W9NZ78"/>
<proteinExistence type="predicted"/>
<evidence type="ECO:0000313" key="1">
    <source>
        <dbReference type="EMBL" id="KAJ5232331.1"/>
    </source>
</evidence>
<gene>
    <name evidence="1" type="ORF">N7468_005287</name>
</gene>
<organism evidence="1 2">
    <name type="scientific">Penicillium chermesinum</name>
    <dbReference type="NCBI Taxonomy" id="63820"/>
    <lineage>
        <taxon>Eukaryota</taxon>
        <taxon>Fungi</taxon>
        <taxon>Dikarya</taxon>
        <taxon>Ascomycota</taxon>
        <taxon>Pezizomycotina</taxon>
        <taxon>Eurotiomycetes</taxon>
        <taxon>Eurotiomycetidae</taxon>
        <taxon>Eurotiales</taxon>
        <taxon>Aspergillaceae</taxon>
        <taxon>Penicillium</taxon>
    </lineage>
</organism>
<dbReference type="Gene3D" id="3.40.50.720">
    <property type="entry name" value="NAD(P)-binding Rossmann-like Domain"/>
    <property type="match status" value="1"/>
</dbReference>
<name>A0A9W9NZ78_9EURO</name>
<reference evidence="1" key="1">
    <citation type="submission" date="2022-11" db="EMBL/GenBank/DDBJ databases">
        <authorList>
            <person name="Petersen C."/>
        </authorList>
    </citation>
    <scope>NUCLEOTIDE SEQUENCE</scope>
    <source>
        <strain evidence="1">IBT 19713</strain>
    </source>
</reference>
<dbReference type="Proteomes" id="UP001150941">
    <property type="component" value="Unassembled WGS sequence"/>
</dbReference>
<evidence type="ECO:0008006" key="3">
    <source>
        <dbReference type="Google" id="ProtNLM"/>
    </source>
</evidence>
<protein>
    <recommendedName>
        <fullName evidence="3">Short-chain dehydrogenase</fullName>
    </recommendedName>
</protein>